<feature type="domain" description="RING-type" evidence="18">
    <location>
        <begin position="48"/>
        <end position="87"/>
    </location>
</feature>
<evidence type="ECO:0000313" key="19">
    <source>
        <dbReference type="EMBL" id="KAK2852191.1"/>
    </source>
</evidence>
<evidence type="ECO:0000259" key="18">
    <source>
        <dbReference type="PROSITE" id="PS50089"/>
    </source>
</evidence>
<dbReference type="EC" id="2.3.2.27" evidence="2"/>
<organism evidence="19 20">
    <name type="scientific">Tachysurus vachellii</name>
    <name type="common">Darkbarbel catfish</name>
    <name type="synonym">Pelteobagrus vachellii</name>
    <dbReference type="NCBI Taxonomy" id="175792"/>
    <lineage>
        <taxon>Eukaryota</taxon>
        <taxon>Metazoa</taxon>
        <taxon>Chordata</taxon>
        <taxon>Craniata</taxon>
        <taxon>Vertebrata</taxon>
        <taxon>Euteleostomi</taxon>
        <taxon>Actinopterygii</taxon>
        <taxon>Neopterygii</taxon>
        <taxon>Teleostei</taxon>
        <taxon>Ostariophysi</taxon>
        <taxon>Siluriformes</taxon>
        <taxon>Bagridae</taxon>
        <taxon>Tachysurus</taxon>
    </lineage>
</organism>
<evidence type="ECO:0000256" key="11">
    <source>
        <dbReference type="ARBA" id="ARBA00076856"/>
    </source>
</evidence>
<evidence type="ECO:0000256" key="14">
    <source>
        <dbReference type="ARBA" id="ARBA00079184"/>
    </source>
</evidence>
<evidence type="ECO:0000256" key="10">
    <source>
        <dbReference type="ARBA" id="ARBA00071236"/>
    </source>
</evidence>
<dbReference type="EMBL" id="JAVHJS010000007">
    <property type="protein sequence ID" value="KAK2852191.1"/>
    <property type="molecule type" value="Genomic_DNA"/>
</dbReference>
<name>A0AA88N8L1_TACVA</name>
<comment type="caution">
    <text evidence="19">The sequence shown here is derived from an EMBL/GenBank/DDBJ whole genome shotgun (WGS) entry which is preliminary data.</text>
</comment>
<dbReference type="InterPro" id="IPR058745">
    <property type="entry name" value="PWI_Topors"/>
</dbReference>
<dbReference type="AlphaFoldDB" id="A0AA88N8L1"/>
<evidence type="ECO:0000256" key="3">
    <source>
        <dbReference type="ARBA" id="ARBA00022679"/>
    </source>
</evidence>
<protein>
    <recommendedName>
        <fullName evidence="10">E3 ubiquitin-protein ligase Topors</fullName>
        <ecNumber evidence="2">2.3.2.27</ecNumber>
    </recommendedName>
    <alternativeName>
        <fullName evidence="11">RING-type E3 ubiquitin transferase Topors</fullName>
    </alternativeName>
    <alternativeName>
        <fullName evidence="13">SUMO1-protein E3 ligase Topors</fullName>
    </alternativeName>
    <alternativeName>
        <fullName evidence="12">Topoisomerase I-binding RING finger protein</fullName>
    </alternativeName>
    <alternativeName>
        <fullName evidence="14">Topoisomerase I-binding arginine/serine-rich protein</fullName>
    </alternativeName>
    <alternativeName>
        <fullName evidence="15">Tumor suppressor p53-binding protein 3</fullName>
    </alternativeName>
</protein>
<evidence type="ECO:0000256" key="4">
    <source>
        <dbReference type="ARBA" id="ARBA00022723"/>
    </source>
</evidence>
<reference evidence="19" key="1">
    <citation type="submission" date="2023-08" db="EMBL/GenBank/DDBJ databases">
        <title>Pelteobagrus vachellii genome.</title>
        <authorList>
            <person name="Liu H."/>
        </authorList>
    </citation>
    <scope>NUCLEOTIDE SEQUENCE</scope>
    <source>
        <strain evidence="19">PRFRI_2022a</strain>
        <tissue evidence="19">Muscle</tissue>
    </source>
</reference>
<dbReference type="GO" id="GO:0000209">
    <property type="term" value="P:protein polyubiquitination"/>
    <property type="evidence" value="ECO:0007669"/>
    <property type="project" value="TreeGrafter"/>
</dbReference>
<dbReference type="InterPro" id="IPR058746">
    <property type="entry name" value="Znf_RING-type_Topors"/>
</dbReference>
<dbReference type="Gene3D" id="3.30.40.10">
    <property type="entry name" value="Zinc/RING finger domain, C3HC4 (zinc finger)"/>
    <property type="match status" value="1"/>
</dbReference>
<keyword evidence="4" id="KW-0479">Metal-binding</keyword>
<dbReference type="FunFam" id="3.30.40.10:FF:000136">
    <property type="entry name" value="E3 ubiquitin-protein ligase Topors"/>
    <property type="match status" value="1"/>
</dbReference>
<evidence type="ECO:0000256" key="2">
    <source>
        <dbReference type="ARBA" id="ARBA00012483"/>
    </source>
</evidence>
<gene>
    <name evidence="19" type="ORF">Q7C36_007392</name>
</gene>
<dbReference type="SMART" id="SM00184">
    <property type="entry name" value="RING"/>
    <property type="match status" value="1"/>
</dbReference>
<dbReference type="GO" id="GO:0061630">
    <property type="term" value="F:ubiquitin protein ligase activity"/>
    <property type="evidence" value="ECO:0007669"/>
    <property type="project" value="UniProtKB-EC"/>
</dbReference>
<dbReference type="Proteomes" id="UP001187315">
    <property type="component" value="Unassembled WGS sequence"/>
</dbReference>
<proteinExistence type="predicted"/>
<dbReference type="PROSITE" id="PS50089">
    <property type="entry name" value="ZF_RING_2"/>
    <property type="match status" value="1"/>
</dbReference>
<evidence type="ECO:0000256" key="12">
    <source>
        <dbReference type="ARBA" id="ARBA00076940"/>
    </source>
</evidence>
<evidence type="ECO:0000256" key="5">
    <source>
        <dbReference type="ARBA" id="ARBA00022771"/>
    </source>
</evidence>
<evidence type="ECO:0000256" key="7">
    <source>
        <dbReference type="ARBA" id="ARBA00022833"/>
    </source>
</evidence>
<evidence type="ECO:0000313" key="20">
    <source>
        <dbReference type="Proteomes" id="UP001187315"/>
    </source>
</evidence>
<dbReference type="GO" id="GO:0008630">
    <property type="term" value="P:intrinsic apoptotic signaling pathway in response to DNA damage"/>
    <property type="evidence" value="ECO:0007669"/>
    <property type="project" value="UniProtKB-ARBA"/>
</dbReference>
<keyword evidence="7" id="KW-0862">Zinc</keyword>
<dbReference type="PANTHER" id="PTHR46077:SF1">
    <property type="entry name" value="TOP1 BINDING ARGININE_SERINE RICH PROTEIN, E3 UBIQUITIN LIGASE"/>
    <property type="match status" value="1"/>
</dbReference>
<dbReference type="Pfam" id="PF26084">
    <property type="entry name" value="PWI_Topors"/>
    <property type="match status" value="1"/>
</dbReference>
<dbReference type="GO" id="GO:0006513">
    <property type="term" value="P:protein monoubiquitination"/>
    <property type="evidence" value="ECO:0007669"/>
    <property type="project" value="TreeGrafter"/>
</dbReference>
<dbReference type="GO" id="GO:0032391">
    <property type="term" value="C:photoreceptor connecting cilium"/>
    <property type="evidence" value="ECO:0007669"/>
    <property type="project" value="UniProtKB-ARBA"/>
</dbReference>
<dbReference type="CDD" id="cd16574">
    <property type="entry name" value="RING-HC_Topors"/>
    <property type="match status" value="1"/>
</dbReference>
<dbReference type="SUPFAM" id="SSF57850">
    <property type="entry name" value="RING/U-box"/>
    <property type="match status" value="1"/>
</dbReference>
<evidence type="ECO:0000256" key="15">
    <source>
        <dbReference type="ARBA" id="ARBA00082108"/>
    </source>
</evidence>
<dbReference type="Pfam" id="PF13923">
    <property type="entry name" value="zf-C3HC4_2"/>
    <property type="match status" value="1"/>
</dbReference>
<accession>A0AA88N8L1</accession>
<feature type="region of interest" description="Disordered" evidence="17">
    <location>
        <begin position="369"/>
        <end position="398"/>
    </location>
</feature>
<evidence type="ECO:0000256" key="6">
    <source>
        <dbReference type="ARBA" id="ARBA00022786"/>
    </source>
</evidence>
<feature type="region of interest" description="Disordered" evidence="17">
    <location>
        <begin position="278"/>
        <end position="305"/>
    </location>
</feature>
<keyword evidence="3" id="KW-0808">Transferase</keyword>
<evidence type="ECO:0000256" key="13">
    <source>
        <dbReference type="ARBA" id="ARBA00079040"/>
    </source>
</evidence>
<evidence type="ECO:0000256" key="8">
    <source>
        <dbReference type="ARBA" id="ARBA00023015"/>
    </source>
</evidence>
<keyword evidence="5 16" id="KW-0863">Zinc-finger</keyword>
<keyword evidence="9" id="KW-0804">Transcription</keyword>
<dbReference type="PANTHER" id="PTHR46077">
    <property type="entry name" value="E3 UBIQUITIN-PROTEIN LIGASE TOPORS"/>
    <property type="match status" value="1"/>
</dbReference>
<comment type="catalytic activity">
    <reaction evidence="1">
        <text>S-ubiquitinyl-[E2 ubiquitin-conjugating enzyme]-L-cysteine + [acceptor protein]-L-lysine = [E2 ubiquitin-conjugating enzyme]-L-cysteine + N(6)-ubiquitinyl-[acceptor protein]-L-lysine.</text>
        <dbReference type="EC" id="2.3.2.27"/>
    </reaction>
</comment>
<evidence type="ECO:0000256" key="16">
    <source>
        <dbReference type="PROSITE-ProRule" id="PRU00175"/>
    </source>
</evidence>
<dbReference type="InterPro" id="IPR013083">
    <property type="entry name" value="Znf_RING/FYVE/PHD"/>
</dbReference>
<evidence type="ECO:0000256" key="9">
    <source>
        <dbReference type="ARBA" id="ARBA00023163"/>
    </source>
</evidence>
<keyword evidence="6" id="KW-0833">Ubl conjugation pathway</keyword>
<evidence type="ECO:0000256" key="17">
    <source>
        <dbReference type="SAM" id="MobiDB-lite"/>
    </source>
</evidence>
<sequence length="440" mass="50009">MTVKRRAEYSCKICVRSMMTSTEPDRELQNVCAAAEMPCKETSPDSKCPICLDHFRNMSYADRCFHRFCFRCILEWGKNKAECPLCKQPFSAVYHSVRSEHDFKVYELRPAENGSFGSVQGQRFRYRTTLTHRRRSTVQMHRSSRQQEVMCFRRWLYRCDVRVHGVRDGGRSRDMSAEFFRKNPACLHRLVPWLKRELAVLYGSHDSVADVVLHLILSMITRHDIQDEAFLQELRPFLSSRTEHFLHEFLSFAKSPFNMEAYDRHAVYDCPAPSHLSAISEDDGDHSSAPSPWDDETPGPSYSSATHSVFTVTISDSDVDSASEEVAAESVSINANSNVTNSQADEEDYSSDGDCIIVGFIKPNAQRTPELVHLSSDSEASAQEDPEPPPSNKSDRRDLTNLRSLVLIHARDPRLVYPPTLEAGEHKLLHRAGNTLSTSL</sequence>
<keyword evidence="20" id="KW-1185">Reference proteome</keyword>
<keyword evidence="8" id="KW-0805">Transcription regulation</keyword>
<dbReference type="GO" id="GO:0008270">
    <property type="term" value="F:zinc ion binding"/>
    <property type="evidence" value="ECO:0007669"/>
    <property type="project" value="UniProtKB-KW"/>
</dbReference>
<dbReference type="PROSITE" id="PS00518">
    <property type="entry name" value="ZF_RING_1"/>
    <property type="match status" value="1"/>
</dbReference>
<dbReference type="InterPro" id="IPR017907">
    <property type="entry name" value="Znf_RING_CS"/>
</dbReference>
<dbReference type="InterPro" id="IPR001841">
    <property type="entry name" value="Znf_RING"/>
</dbReference>
<evidence type="ECO:0000256" key="1">
    <source>
        <dbReference type="ARBA" id="ARBA00000900"/>
    </source>
</evidence>